<organism evidence="2 3">
    <name type="scientific">Vulgatibacter incomptus</name>
    <dbReference type="NCBI Taxonomy" id="1391653"/>
    <lineage>
        <taxon>Bacteria</taxon>
        <taxon>Pseudomonadati</taxon>
        <taxon>Myxococcota</taxon>
        <taxon>Myxococcia</taxon>
        <taxon>Myxococcales</taxon>
        <taxon>Cystobacterineae</taxon>
        <taxon>Vulgatibacteraceae</taxon>
        <taxon>Vulgatibacter</taxon>
    </lineage>
</organism>
<dbReference type="PROSITE" id="PS51820">
    <property type="entry name" value="PA14"/>
    <property type="match status" value="1"/>
</dbReference>
<accession>A0A0K1PG08</accession>
<sequence>MEPAQWQAMRDYQAFEERLLAFGNTHGVTRANLISALEAIPSSEVLVLADPTASCDFDSTTLQYADGRNADGNAFLRLNLFVRLWRKLGWTMGETDAALRTFVPAESPFGNALRTGLIYIAHLKSLDEALRTGKSSREKLTAIWANLGTFGSGSLYAQLFLRPTVLKADDVFDHPYGDYLSEAWISEKARDRWFEVHLEDVAPADQINSAHSERILFSYDEERRIQRLSVKGVLTDEEKAELSQSPMVGLLLDAAQLAGREYGLLKGHLVALQRALGLTAEEVRIVLEDAGKSLDSAVLSLEHVTLLYRYALLARGLKLSMPELIALKQLSGLDPFKPLHSGPISSIEGDHPFSETLGFVETVENVKQSSFKVEDLDYLLRHRFDETGKYRPDRAHTAGLFKSLADGIERIRSEHPIPPDPESMSEEELLQKDRLIRQLVVQALIADTAAEPELVESLLTDVQMLGMPKAAPKPLLTALSEGRGRGVEVEFFASEDASGSAICTLVVPTADTDLKDGAVPLRPAEAKSARFDGYLEVPTAGAYRIFVELDKKDAKAEVRFDHLPGGQFWSGKAGADGAVLGGKPTEYLELEPGTPYRFSITLQHLGGRDARVRVQGETLPKGPLSQLVLSPARSFEAAVELLTKVLALAQGLRLKESELRYLLTHASSFCGLDLKALPTSSGGVSLKGAKKLFDQFLRLLGYVRARSVLSEGTDDLIAVFKADEAGKEIGDPGKVYATIAKLARRDSDVVRDAAKALQTLSDFDNERPLLRLWEALEAIERIGVSVASVVGWTRIVDNRDSGQSFAIARDLADTIKAGSEPEEWQRIAKPIFDKLRKRQRDALSSYVMHQRGFTRLEQLYEYFLIDPGMEPVIQTSRIRLATASVQLFVQRCLLNLEADVPPAGLINAAQWEWMKRYRVWEANRKIFLFPENWLEPEFRDDKTHIFRELESTLLSGDVSNDLAEDAFLAYLRKLEELARLNIVAMHIENKIDPAQNTLHVIGRTYAEPYKYFYRRYVGQMWTPWEPVTAEIEGDHLAPVVWRDRLYLFWVTFVEKPAQRASESLDLTDTEDLTVKVESDLEAQLHWSEYLNGEWLTRESGGPSTLDDQRITATWRDGNKFDKDIRSISVHVSKERDGEAGEERGVFVHLGDPFENAFYLESRNSLPEKRKRKEVPDNVYSSSIINATQYLGKADGGQFTVSFAPHRETSQSSSTGEKKPLAILGNTGKHSILTADHDIDLHPDLASIAARDPTAVKAAIKAGLNEVAALTKPIFYQDSRNTLFVEPRVTERTVEEWDEWLTRMPGPLKLLDLDKTFVHKQFPIPDLAGPIVSVRINPDPYSKRQVQDGSDWLVNSGTAILYDNNPIGARGRLDVRVLAHEELATAVASGEVTVPVHPASSLPAGDTGRLVGDAKALAQAGLTSAAGGLNLVGPAGMNAALGEHLAAISGVSSSKAIK</sequence>
<evidence type="ECO:0000259" key="1">
    <source>
        <dbReference type="PROSITE" id="PS51820"/>
    </source>
</evidence>
<reference evidence="2 3" key="1">
    <citation type="submission" date="2015-08" db="EMBL/GenBank/DDBJ databases">
        <authorList>
            <person name="Babu N.S."/>
            <person name="Beckwith C.J."/>
            <person name="Beseler K.G."/>
            <person name="Brison A."/>
            <person name="Carone J.V."/>
            <person name="Caskin T.P."/>
            <person name="Diamond M."/>
            <person name="Durham M.E."/>
            <person name="Foxe J.M."/>
            <person name="Go M."/>
            <person name="Henderson B.A."/>
            <person name="Jones I.B."/>
            <person name="McGettigan J.A."/>
            <person name="Micheletti S.J."/>
            <person name="Nasrallah M.E."/>
            <person name="Ortiz D."/>
            <person name="Piller C.R."/>
            <person name="Privatt S.R."/>
            <person name="Schneider S.L."/>
            <person name="Sharp S."/>
            <person name="Smith T.C."/>
            <person name="Stanton J.D."/>
            <person name="Ullery H.E."/>
            <person name="Wilson R.J."/>
            <person name="Serrano M.G."/>
            <person name="Buck G."/>
            <person name="Lee V."/>
            <person name="Wang Y."/>
            <person name="Carvalho R."/>
            <person name="Voegtly L."/>
            <person name="Shi R."/>
            <person name="Duckworth R."/>
            <person name="Johnson A."/>
            <person name="Loviza R."/>
            <person name="Walstead R."/>
            <person name="Shah Z."/>
            <person name="Kiflezghi M."/>
            <person name="Wade K."/>
            <person name="Ball S.L."/>
            <person name="Bradley K.W."/>
            <person name="Asai D.J."/>
            <person name="Bowman C.A."/>
            <person name="Russell D.A."/>
            <person name="Pope W.H."/>
            <person name="Jacobs-Sera D."/>
            <person name="Hendrix R.W."/>
            <person name="Hatfull G.F."/>
        </authorList>
    </citation>
    <scope>NUCLEOTIDE SEQUENCE [LARGE SCALE GENOMIC DNA]</scope>
    <source>
        <strain evidence="2 3">DSM 27710</strain>
    </source>
</reference>
<dbReference type="InterPro" id="IPR046839">
    <property type="entry name" value="ABC_toxin_N"/>
</dbReference>
<dbReference type="InterPro" id="IPR037524">
    <property type="entry name" value="PA14/GLEYA"/>
</dbReference>
<dbReference type="OrthoDB" id="9781691at2"/>
<evidence type="ECO:0000313" key="2">
    <source>
        <dbReference type="EMBL" id="AKU92351.1"/>
    </source>
</evidence>
<dbReference type="Pfam" id="PF18413">
    <property type="entry name" value="Neuraminidase"/>
    <property type="match status" value="1"/>
</dbReference>
<name>A0A0K1PG08_9BACT</name>
<dbReference type="Pfam" id="PF20220">
    <property type="entry name" value="ABC_toxin_N"/>
    <property type="match status" value="1"/>
</dbReference>
<dbReference type="Proteomes" id="UP000055590">
    <property type="component" value="Chromosome"/>
</dbReference>
<gene>
    <name evidence="2" type="ORF">AKJ08_2738</name>
</gene>
<dbReference type="KEGG" id="vin:AKJ08_2738"/>
<dbReference type="InterPro" id="IPR041079">
    <property type="entry name" value="Neuraminidase-like"/>
</dbReference>
<protein>
    <submittedName>
        <fullName evidence="2">Insecticidal toxin complex protein TccB1</fullName>
    </submittedName>
</protein>
<evidence type="ECO:0000313" key="3">
    <source>
        <dbReference type="Proteomes" id="UP000055590"/>
    </source>
</evidence>
<feature type="domain" description="PA14" evidence="1">
    <location>
        <begin position="482"/>
        <end position="628"/>
    </location>
</feature>
<dbReference type="PATRIC" id="fig|1391653.3.peg.2848"/>
<dbReference type="STRING" id="1391653.AKJ08_2738"/>
<proteinExistence type="predicted"/>
<dbReference type="EMBL" id="CP012332">
    <property type="protein sequence ID" value="AKU92351.1"/>
    <property type="molecule type" value="Genomic_DNA"/>
</dbReference>
<keyword evidence="3" id="KW-1185">Reference proteome</keyword>